<evidence type="ECO:0000256" key="6">
    <source>
        <dbReference type="ARBA" id="ARBA00022614"/>
    </source>
</evidence>
<keyword evidence="5" id="KW-0723">Serine/threonine-protein kinase</keyword>
<dbReference type="EnsemblPlants" id="OGLUM12G07410.1">
    <property type="protein sequence ID" value="OGLUM12G07410.1"/>
    <property type="gene ID" value="OGLUM12G07410"/>
</dbReference>
<keyword evidence="4" id="KW-1003">Cell membrane</keyword>
<dbReference type="InterPro" id="IPR001611">
    <property type="entry name" value="Leu-rich_rpt"/>
</dbReference>
<evidence type="ECO:0000256" key="4">
    <source>
        <dbReference type="ARBA" id="ARBA00022475"/>
    </source>
</evidence>
<dbReference type="eggNOG" id="KOG0619">
    <property type="taxonomic scope" value="Eukaryota"/>
</dbReference>
<evidence type="ECO:0000256" key="14">
    <source>
        <dbReference type="ARBA" id="ARBA00023180"/>
    </source>
</evidence>
<dbReference type="SUPFAM" id="SSF57756">
    <property type="entry name" value="Retrovirus zinc finger-like domains"/>
    <property type="match status" value="1"/>
</dbReference>
<dbReference type="Gene3D" id="3.80.10.10">
    <property type="entry name" value="Ribonuclease Inhibitor"/>
    <property type="match status" value="5"/>
</dbReference>
<dbReference type="PANTHER" id="PTHR48061">
    <property type="entry name" value="LEUCINE-RICH REPEAT RECEPTOR PROTEIN KINASE EMS1-LIKE-RELATED"/>
    <property type="match status" value="1"/>
</dbReference>
<evidence type="ECO:0000259" key="19">
    <source>
        <dbReference type="Pfam" id="PF23598"/>
    </source>
</evidence>
<proteinExistence type="inferred from homology"/>
<evidence type="ECO:0000259" key="18">
    <source>
        <dbReference type="Pfam" id="PF08263"/>
    </source>
</evidence>
<dbReference type="EC" id="2.7.11.1" evidence="3"/>
<dbReference type="InterPro" id="IPR013210">
    <property type="entry name" value="LRR_N_plant-typ"/>
</dbReference>
<comment type="catalytic activity">
    <reaction evidence="16">
        <text>L-seryl-[protein] + ATP = O-phospho-L-seryl-[protein] + ADP + H(+)</text>
        <dbReference type="Rhea" id="RHEA:17989"/>
        <dbReference type="Rhea" id="RHEA-COMP:9863"/>
        <dbReference type="Rhea" id="RHEA-COMP:11604"/>
        <dbReference type="ChEBI" id="CHEBI:15378"/>
        <dbReference type="ChEBI" id="CHEBI:29999"/>
        <dbReference type="ChEBI" id="CHEBI:30616"/>
        <dbReference type="ChEBI" id="CHEBI:83421"/>
        <dbReference type="ChEBI" id="CHEBI:456216"/>
        <dbReference type="EC" id="2.7.11.1"/>
    </reaction>
</comment>
<dbReference type="FunFam" id="3.80.10.10:FF:000041">
    <property type="entry name" value="LRR receptor-like serine/threonine-protein kinase ERECTA"/>
    <property type="match status" value="2"/>
</dbReference>
<evidence type="ECO:0000256" key="5">
    <source>
        <dbReference type="ARBA" id="ARBA00022527"/>
    </source>
</evidence>
<keyword evidence="14" id="KW-0325">Glycoprotein</keyword>
<evidence type="ECO:0000313" key="21">
    <source>
        <dbReference type="Proteomes" id="UP000026961"/>
    </source>
</evidence>
<evidence type="ECO:0000256" key="3">
    <source>
        <dbReference type="ARBA" id="ARBA00012513"/>
    </source>
</evidence>
<dbReference type="InterPro" id="IPR046956">
    <property type="entry name" value="RLP23-like"/>
</dbReference>
<evidence type="ECO:0000256" key="9">
    <source>
        <dbReference type="ARBA" id="ARBA00022729"/>
    </source>
</evidence>
<evidence type="ECO:0000313" key="20">
    <source>
        <dbReference type="EnsemblPlants" id="OGLUM12G07410.1"/>
    </source>
</evidence>
<dbReference type="Pfam" id="PF00560">
    <property type="entry name" value="LRR_1"/>
    <property type="match status" value="3"/>
</dbReference>
<feature type="chain" id="PRO_5002355000" description="non-specific serine/threonine protein kinase" evidence="17">
    <location>
        <begin position="26"/>
        <end position="1405"/>
    </location>
</feature>
<reference evidence="20" key="1">
    <citation type="submission" date="2015-04" db="UniProtKB">
        <authorList>
            <consortium name="EnsemblPlants"/>
        </authorList>
    </citation>
    <scope>IDENTIFICATION</scope>
</reference>
<organism evidence="20">
    <name type="scientific">Oryza glumipatula</name>
    <dbReference type="NCBI Taxonomy" id="40148"/>
    <lineage>
        <taxon>Eukaryota</taxon>
        <taxon>Viridiplantae</taxon>
        <taxon>Streptophyta</taxon>
        <taxon>Embryophyta</taxon>
        <taxon>Tracheophyta</taxon>
        <taxon>Spermatophyta</taxon>
        <taxon>Magnoliopsida</taxon>
        <taxon>Liliopsida</taxon>
        <taxon>Poales</taxon>
        <taxon>Poaceae</taxon>
        <taxon>BOP clade</taxon>
        <taxon>Oryzoideae</taxon>
        <taxon>Oryzeae</taxon>
        <taxon>Oryzinae</taxon>
        <taxon>Oryza</taxon>
    </lineage>
</organism>
<dbReference type="GO" id="GO:0005886">
    <property type="term" value="C:plasma membrane"/>
    <property type="evidence" value="ECO:0007669"/>
    <property type="project" value="UniProtKB-SubCell"/>
</dbReference>
<evidence type="ECO:0000256" key="17">
    <source>
        <dbReference type="SAM" id="SignalP"/>
    </source>
</evidence>
<dbReference type="PANTHER" id="PTHR48061:SF48">
    <property type="entry name" value="OS01G0162500 PROTEIN"/>
    <property type="match status" value="1"/>
</dbReference>
<evidence type="ECO:0000256" key="8">
    <source>
        <dbReference type="ARBA" id="ARBA00022692"/>
    </source>
</evidence>
<dbReference type="Gramene" id="OGLUM12G07410.1">
    <property type="protein sequence ID" value="OGLUM12G07410.1"/>
    <property type="gene ID" value="OGLUM12G07410"/>
</dbReference>
<dbReference type="GO" id="GO:0008270">
    <property type="term" value="F:zinc ion binding"/>
    <property type="evidence" value="ECO:0007669"/>
    <property type="project" value="InterPro"/>
</dbReference>
<comment type="subcellular location">
    <subcellularLocation>
        <location evidence="1">Cell membrane</location>
        <topology evidence="1">Single-pass type I membrane protein</topology>
    </subcellularLocation>
</comment>
<keyword evidence="21" id="KW-1185">Reference proteome</keyword>
<keyword evidence="6" id="KW-0433">Leucine-rich repeat</keyword>
<keyword evidence="9 17" id="KW-0732">Signal</keyword>
<keyword evidence="10" id="KW-0677">Repeat</keyword>
<comment type="similarity">
    <text evidence="2">Belongs to the RLP family.</text>
</comment>
<dbReference type="GO" id="GO:0003676">
    <property type="term" value="F:nucleic acid binding"/>
    <property type="evidence" value="ECO:0007669"/>
    <property type="project" value="InterPro"/>
</dbReference>
<dbReference type="GO" id="GO:0004674">
    <property type="term" value="F:protein serine/threonine kinase activity"/>
    <property type="evidence" value="ECO:0007669"/>
    <property type="project" value="UniProtKB-KW"/>
</dbReference>
<evidence type="ECO:0000256" key="12">
    <source>
        <dbReference type="ARBA" id="ARBA00022989"/>
    </source>
</evidence>
<keyword evidence="12" id="KW-1133">Transmembrane helix</keyword>
<keyword evidence="8" id="KW-0812">Transmembrane</keyword>
<feature type="domain" description="Disease resistance R13L4/SHOC-2-like LRR" evidence="19">
    <location>
        <begin position="348"/>
        <end position="537"/>
    </location>
</feature>
<dbReference type="InterPro" id="IPR055414">
    <property type="entry name" value="LRR_R13L4/SHOC2-like"/>
</dbReference>
<evidence type="ECO:0000256" key="7">
    <source>
        <dbReference type="ARBA" id="ARBA00022679"/>
    </source>
</evidence>
<evidence type="ECO:0000256" key="13">
    <source>
        <dbReference type="ARBA" id="ARBA00023136"/>
    </source>
</evidence>
<protein>
    <recommendedName>
        <fullName evidence="3">non-specific serine/threonine protein kinase</fullName>
        <ecNumber evidence="3">2.7.11.1</ecNumber>
    </recommendedName>
</protein>
<dbReference type="InterPro" id="IPR032675">
    <property type="entry name" value="LRR_dom_sf"/>
</dbReference>
<evidence type="ECO:0000256" key="2">
    <source>
        <dbReference type="ARBA" id="ARBA00009592"/>
    </source>
</evidence>
<feature type="signal peptide" evidence="17">
    <location>
        <begin position="1"/>
        <end position="25"/>
    </location>
</feature>
<name>A0A0E0BQG6_9ORYZ</name>
<keyword evidence="7" id="KW-0808">Transferase</keyword>
<comment type="catalytic activity">
    <reaction evidence="15">
        <text>L-threonyl-[protein] + ATP = O-phospho-L-threonyl-[protein] + ADP + H(+)</text>
        <dbReference type="Rhea" id="RHEA:46608"/>
        <dbReference type="Rhea" id="RHEA-COMP:11060"/>
        <dbReference type="Rhea" id="RHEA-COMP:11605"/>
        <dbReference type="ChEBI" id="CHEBI:15378"/>
        <dbReference type="ChEBI" id="CHEBI:30013"/>
        <dbReference type="ChEBI" id="CHEBI:30616"/>
        <dbReference type="ChEBI" id="CHEBI:61977"/>
        <dbReference type="ChEBI" id="CHEBI:456216"/>
        <dbReference type="EC" id="2.7.11.1"/>
    </reaction>
</comment>
<evidence type="ECO:0000256" key="10">
    <source>
        <dbReference type="ARBA" id="ARBA00022737"/>
    </source>
</evidence>
<dbReference type="SMART" id="SM00369">
    <property type="entry name" value="LRR_TYP"/>
    <property type="match status" value="7"/>
</dbReference>
<evidence type="ECO:0000256" key="15">
    <source>
        <dbReference type="ARBA" id="ARBA00047899"/>
    </source>
</evidence>
<feature type="domain" description="Leucine-rich repeat-containing N-terminal plant-type" evidence="18">
    <location>
        <begin position="34"/>
        <end position="75"/>
    </location>
</feature>
<evidence type="ECO:0000256" key="16">
    <source>
        <dbReference type="ARBA" id="ARBA00048679"/>
    </source>
</evidence>
<dbReference type="Pfam" id="PF13855">
    <property type="entry name" value="LRR_8"/>
    <property type="match status" value="1"/>
</dbReference>
<evidence type="ECO:0000256" key="1">
    <source>
        <dbReference type="ARBA" id="ARBA00004251"/>
    </source>
</evidence>
<evidence type="ECO:0000256" key="11">
    <source>
        <dbReference type="ARBA" id="ARBA00022777"/>
    </source>
</evidence>
<dbReference type="HOGENOM" id="CLU_254068_0_0_1"/>
<accession>A0A0E0BQG6</accession>
<dbReference type="SUPFAM" id="SSF52058">
    <property type="entry name" value="L domain-like"/>
    <property type="match status" value="3"/>
</dbReference>
<sequence>MRSAYHLMPPLAMLLILGLADHASSTEAPAACLPDQASALLQLKRSFNATIGDHSAAFRSWVAGTDCCSWDGVRCGGADGRVTSLDLSHRDLQAASGLDDALFSLTSLEYLDLSSNDFSKSKLPATGFEKFTELTHLDLSNTNFAGLVPAGIGRLTRLSYLDLSTTFFVEELDDEYSITYYYSDTMAQLSEPSLETLLANLTNLEELRLGMVVVKNMSSNGTARWCDAMARSSPKLRVISMPYCSLSGPICHSLSALRSLEVIELHYNHLSGPVPEFLAALPNLSVLQLANNMFEGVFPPIIFQHEKLTTINLTKNLGISGNLPCFSGDSSLQSLSVSNTNFSGTIPSSISNLRSLKELALGASGFSGVLPSSIGQLKSLSLLEVSGLELVGSIPSWISNLTSLNVLKFFSCGLSGPIPASIGNLRKLTKLALYNCHFSGVIAPQILNLTHLQYLLLHSNNLVGTVELSSYSKIQNLSALNLSNNKLVVMDGENSSSVVSYPSIILLRLASCSISSFPNILQHLHEITFLDLSYNQIHGAIPRWAWKTLNLGFALFNLSHNKFTSIGSHPLLPVYIEFFDLSFNNIEGTIPIPKEGSVTLDYSNNRFSSLPLNFSTYLTNTVFFKASNNSISGNIPPSICDRIKSLQLIDLSNNNLTGLIPSCLMEDADALQVLSLKDNHLTGELPDNIREGCALSALDFSGNSIQGQLPRSLVACRNLEILDIGNNKISDSFPCWMSKLPQLQVLVLKSNRFIGQILDPSYTGGGNNCQFKKLQFADMSSNNLSGTLPEEWFKMLKSMIMVTSDNDMLMKEQHLYYRGKMQSYQFTAGISYKGSGLTISKTLRTLILIDVSNNAFHGRIPRSIGELVLLRALNMSHNALTVKYHLLHILVSWNLHICVSLKIGMKTVWKFPRSLAAISDLHRLFQLVSEDLITPSPPGGWIFDFGKSFASQVSDLFGCPVHFSPYFNSSPFILVVDFVRFNFRLTVKSVAIALQACLGGTPHGFNVLSLKANCFSFQVCNKSVGLYVNSFRDFTCKDFHVRFFLWGNGGPNWRREFDLWEKEENDLWSVVSYKKKVEHSVNLRVNKAVKSHMNHSLGKRQIDKPSVFKRLFLPNGDPFPVHQCSSSGTVVPPLVIQPGSDSKFIVHSPKIAHTVTSAIIPEVIDHSSPRISPSASLNSGQSRESLFCNRCLAHGHGPANCRSLIHCRSCFKYGHFARACLAQKSSRVWRVKPFWKAKPSGSSVFVVSDFYFLGSHDPPPSLEFMDNSPSPIKRRRASPIDSRVVRALPFSGVVNDDSERVIEIVDKVVQPRAKKAKNKVPISNEHLRRSPRFVGQEKVDLGFDTPKKKTKVQPISKALSLGPVGKSSKDLPPTIPIQQLQKIGVDKCGMLPEEVAQDKLLKPKK</sequence>
<keyword evidence="13" id="KW-0472">Membrane</keyword>
<reference evidence="20" key="2">
    <citation type="submission" date="2018-05" db="EMBL/GenBank/DDBJ databases">
        <title>OgluRS3 (Oryza glumaepatula Reference Sequence Version 3).</title>
        <authorList>
            <person name="Zhang J."/>
            <person name="Kudrna D."/>
            <person name="Lee S."/>
            <person name="Talag J."/>
            <person name="Welchert J."/>
            <person name="Wing R.A."/>
        </authorList>
    </citation>
    <scope>NUCLEOTIDE SEQUENCE [LARGE SCALE GENOMIC DNA]</scope>
</reference>
<dbReference type="Pfam" id="PF08263">
    <property type="entry name" value="LRRNT_2"/>
    <property type="match status" value="1"/>
</dbReference>
<keyword evidence="11" id="KW-0418">Kinase</keyword>
<dbReference type="InterPro" id="IPR003591">
    <property type="entry name" value="Leu-rich_rpt_typical-subtyp"/>
</dbReference>
<dbReference type="Proteomes" id="UP000026961">
    <property type="component" value="Chromosome 12"/>
</dbReference>
<dbReference type="STRING" id="40148.A0A0E0BQG6"/>
<dbReference type="Pfam" id="PF23598">
    <property type="entry name" value="LRR_14"/>
    <property type="match status" value="1"/>
</dbReference>
<dbReference type="InterPro" id="IPR036875">
    <property type="entry name" value="Znf_CCHC_sf"/>
</dbReference>